<keyword evidence="3" id="KW-1185">Reference proteome</keyword>
<evidence type="ECO:0000313" key="2">
    <source>
        <dbReference type="EMBL" id="KAJ5232417.1"/>
    </source>
</evidence>
<accession>A0A9W9TN52</accession>
<protein>
    <recommendedName>
        <fullName evidence="1">F-box domain-containing protein</fullName>
    </recommendedName>
</protein>
<dbReference type="InterPro" id="IPR001810">
    <property type="entry name" value="F-box_dom"/>
</dbReference>
<feature type="domain" description="F-box" evidence="1">
    <location>
        <begin position="18"/>
        <end position="54"/>
    </location>
</feature>
<dbReference type="Proteomes" id="UP001150941">
    <property type="component" value="Unassembled WGS sequence"/>
</dbReference>
<gene>
    <name evidence="2" type="ORF">N7468_005373</name>
</gene>
<evidence type="ECO:0000259" key="1">
    <source>
        <dbReference type="PROSITE" id="PS50181"/>
    </source>
</evidence>
<dbReference type="SUPFAM" id="SSF81383">
    <property type="entry name" value="F-box domain"/>
    <property type="match status" value="1"/>
</dbReference>
<organism evidence="2 3">
    <name type="scientific">Penicillium chermesinum</name>
    <dbReference type="NCBI Taxonomy" id="63820"/>
    <lineage>
        <taxon>Eukaryota</taxon>
        <taxon>Fungi</taxon>
        <taxon>Dikarya</taxon>
        <taxon>Ascomycota</taxon>
        <taxon>Pezizomycotina</taxon>
        <taxon>Eurotiomycetes</taxon>
        <taxon>Eurotiomycetidae</taxon>
        <taxon>Eurotiales</taxon>
        <taxon>Aspergillaceae</taxon>
        <taxon>Penicillium</taxon>
    </lineage>
</organism>
<sequence length="286" mass="32356">MLSLQPVCAHPAHSIPPKLTVDALPNEILSTILVELSTPSLITLTRVSYHFQAVALNVLQSRGRATEAREDIQLRLTWYTPANGIIRSPFEMKYIGMAAYCDASNCLMDPEADTGRLTKMYSRFEPEASVGFLGLSDMADPTERVILDWFESFCQFCVKLELVTICNPEHSHTKLLTVENSIVRFSRFDLNPAQSTKANSTYPPPFDDQDRICWVDPGKTVGLKVRVKRLPTPPGASGQSQIEETEQYEITLQELLFRTTRFLAGVEEVEDHGFDNRWEILILRDF</sequence>
<dbReference type="InterPro" id="IPR036047">
    <property type="entry name" value="F-box-like_dom_sf"/>
</dbReference>
<dbReference type="AlphaFoldDB" id="A0A9W9TN52"/>
<dbReference type="PROSITE" id="PS50181">
    <property type="entry name" value="FBOX"/>
    <property type="match status" value="1"/>
</dbReference>
<dbReference type="OrthoDB" id="9981546at2759"/>
<reference evidence="2" key="1">
    <citation type="submission" date="2022-11" db="EMBL/GenBank/DDBJ databases">
        <authorList>
            <person name="Petersen C."/>
        </authorList>
    </citation>
    <scope>NUCLEOTIDE SEQUENCE</scope>
    <source>
        <strain evidence="2">IBT 19713</strain>
    </source>
</reference>
<name>A0A9W9TN52_9EURO</name>
<dbReference type="RefSeq" id="XP_058330410.1">
    <property type="nucleotide sequence ID" value="XM_058474670.1"/>
</dbReference>
<proteinExistence type="predicted"/>
<dbReference type="GeneID" id="83201973"/>
<evidence type="ECO:0000313" key="3">
    <source>
        <dbReference type="Proteomes" id="UP001150941"/>
    </source>
</evidence>
<dbReference type="EMBL" id="JAPQKS010000004">
    <property type="protein sequence ID" value="KAJ5232417.1"/>
    <property type="molecule type" value="Genomic_DNA"/>
</dbReference>
<reference evidence="2" key="2">
    <citation type="journal article" date="2023" name="IMA Fungus">
        <title>Comparative genomic study of the Penicillium genus elucidates a diverse pangenome and 15 lateral gene transfer events.</title>
        <authorList>
            <person name="Petersen C."/>
            <person name="Sorensen T."/>
            <person name="Nielsen M.R."/>
            <person name="Sondergaard T.E."/>
            <person name="Sorensen J.L."/>
            <person name="Fitzpatrick D.A."/>
            <person name="Frisvad J.C."/>
            <person name="Nielsen K.L."/>
        </authorList>
    </citation>
    <scope>NUCLEOTIDE SEQUENCE</scope>
    <source>
        <strain evidence="2">IBT 19713</strain>
    </source>
</reference>
<comment type="caution">
    <text evidence="2">The sequence shown here is derived from an EMBL/GenBank/DDBJ whole genome shotgun (WGS) entry which is preliminary data.</text>
</comment>